<proteinExistence type="predicted"/>
<protein>
    <submittedName>
        <fullName evidence="1">Uncharacterized protein</fullName>
    </submittedName>
</protein>
<gene>
    <name evidence="1" type="ORF">XELAEV_18046734mg</name>
</gene>
<sequence>MTSASSLEFGFSTLQSSSWQEAMDGDCHCRLLQSLEGVIFNKWRIKKTNYLQCLLHVDINSAAFNVLFCALHYP</sequence>
<accession>A0A974BTV6</accession>
<organism evidence="1 2">
    <name type="scientific">Xenopus laevis</name>
    <name type="common">African clawed frog</name>
    <dbReference type="NCBI Taxonomy" id="8355"/>
    <lineage>
        <taxon>Eukaryota</taxon>
        <taxon>Metazoa</taxon>
        <taxon>Chordata</taxon>
        <taxon>Craniata</taxon>
        <taxon>Vertebrata</taxon>
        <taxon>Euteleostomi</taxon>
        <taxon>Amphibia</taxon>
        <taxon>Batrachia</taxon>
        <taxon>Anura</taxon>
        <taxon>Pipoidea</taxon>
        <taxon>Pipidae</taxon>
        <taxon>Xenopodinae</taxon>
        <taxon>Xenopus</taxon>
        <taxon>Xenopus</taxon>
    </lineage>
</organism>
<evidence type="ECO:0000313" key="1">
    <source>
        <dbReference type="EMBL" id="OCT60713.1"/>
    </source>
</evidence>
<dbReference type="AlphaFoldDB" id="A0A974BTV6"/>
<reference evidence="2" key="1">
    <citation type="journal article" date="2016" name="Nature">
        <title>Genome evolution in the allotetraploid frog Xenopus laevis.</title>
        <authorList>
            <person name="Session A.M."/>
            <person name="Uno Y."/>
            <person name="Kwon T."/>
            <person name="Chapman J.A."/>
            <person name="Toyoda A."/>
            <person name="Takahashi S."/>
            <person name="Fukui A."/>
            <person name="Hikosaka A."/>
            <person name="Suzuki A."/>
            <person name="Kondo M."/>
            <person name="van Heeringen S.J."/>
            <person name="Quigley I."/>
            <person name="Heinz S."/>
            <person name="Ogino H."/>
            <person name="Ochi H."/>
            <person name="Hellsten U."/>
            <person name="Lyons J.B."/>
            <person name="Simakov O."/>
            <person name="Putnam N."/>
            <person name="Stites J."/>
            <person name="Kuroki Y."/>
            <person name="Tanaka T."/>
            <person name="Michiue T."/>
            <person name="Watanabe M."/>
            <person name="Bogdanovic O."/>
            <person name="Lister R."/>
            <person name="Georgiou G."/>
            <person name="Paranjpe S.S."/>
            <person name="van Kruijsbergen I."/>
            <person name="Shu S."/>
            <person name="Carlson J."/>
            <person name="Kinoshita T."/>
            <person name="Ohta Y."/>
            <person name="Mawaribuchi S."/>
            <person name="Jenkins J."/>
            <person name="Grimwood J."/>
            <person name="Schmutz J."/>
            <person name="Mitros T."/>
            <person name="Mozaffari S.V."/>
            <person name="Suzuki Y."/>
            <person name="Haramoto Y."/>
            <person name="Yamamoto T.S."/>
            <person name="Takagi C."/>
            <person name="Heald R."/>
            <person name="Miller K."/>
            <person name="Haudenschild C."/>
            <person name="Kitzman J."/>
            <person name="Nakayama T."/>
            <person name="Izutsu Y."/>
            <person name="Robert J."/>
            <person name="Fortriede J."/>
            <person name="Burns K."/>
            <person name="Lotay V."/>
            <person name="Karimi K."/>
            <person name="Yasuoka Y."/>
            <person name="Dichmann D.S."/>
            <person name="Flajnik M.F."/>
            <person name="Houston D.W."/>
            <person name="Shendure J."/>
            <person name="DuPasquier L."/>
            <person name="Vize P.D."/>
            <person name="Zorn A.M."/>
            <person name="Ito M."/>
            <person name="Marcotte E.M."/>
            <person name="Wallingford J.B."/>
            <person name="Ito Y."/>
            <person name="Asashima M."/>
            <person name="Ueno N."/>
            <person name="Matsuda Y."/>
            <person name="Veenstra G.J."/>
            <person name="Fujiyama A."/>
            <person name="Harland R.M."/>
            <person name="Taira M."/>
            <person name="Rokhsar D.S."/>
        </authorList>
    </citation>
    <scope>NUCLEOTIDE SEQUENCE [LARGE SCALE GENOMIC DNA]</scope>
    <source>
        <strain evidence="2">J</strain>
    </source>
</reference>
<evidence type="ECO:0000313" key="2">
    <source>
        <dbReference type="Proteomes" id="UP000694892"/>
    </source>
</evidence>
<name>A0A974BTV6_XENLA</name>
<dbReference type="Proteomes" id="UP000694892">
    <property type="component" value="Chromosome 9_10S"/>
</dbReference>
<dbReference type="EMBL" id="CM004483">
    <property type="protein sequence ID" value="OCT60713.1"/>
    <property type="molecule type" value="Genomic_DNA"/>
</dbReference>